<dbReference type="SUPFAM" id="SSF53901">
    <property type="entry name" value="Thiolase-like"/>
    <property type="match status" value="2"/>
</dbReference>
<dbReference type="PANTHER" id="PTHR42870">
    <property type="entry name" value="ACETYL-COA C-ACETYLTRANSFERASE"/>
    <property type="match status" value="1"/>
</dbReference>
<dbReference type="Pfam" id="PF22691">
    <property type="entry name" value="Thiolase_C_1"/>
    <property type="match status" value="1"/>
</dbReference>
<gene>
    <name evidence="2" type="ORF">I5803_08135</name>
</gene>
<dbReference type="GO" id="GO:0003988">
    <property type="term" value="F:acetyl-CoA C-acyltransferase activity"/>
    <property type="evidence" value="ECO:0007669"/>
    <property type="project" value="UniProtKB-ARBA"/>
</dbReference>
<evidence type="ECO:0000313" key="2">
    <source>
        <dbReference type="EMBL" id="MBG9387985.1"/>
    </source>
</evidence>
<evidence type="ECO:0000313" key="3">
    <source>
        <dbReference type="Proteomes" id="UP000651050"/>
    </source>
</evidence>
<dbReference type="InterPro" id="IPR055140">
    <property type="entry name" value="Thiolase_C_2"/>
</dbReference>
<name>A0A931H3M6_9BURK</name>
<keyword evidence="3" id="KW-1185">Reference proteome</keyword>
<dbReference type="Gene3D" id="3.40.47.10">
    <property type="match status" value="1"/>
</dbReference>
<dbReference type="AlphaFoldDB" id="A0A931H3M6"/>
<dbReference type="InterPro" id="IPR002155">
    <property type="entry name" value="Thiolase"/>
</dbReference>
<dbReference type="EMBL" id="JADWYS010000001">
    <property type="protein sequence ID" value="MBG9387985.1"/>
    <property type="molecule type" value="Genomic_DNA"/>
</dbReference>
<sequence length="384" mass="40823">MKSDDVGIIGYGSSAYEKNGSQPTFAYLADAAAACLASAGIAKSEIDGIALSSFHAPPDNAATLGEYLGLELNWAHFFSAASAGPVISVMEAVRAVESGVANCVLCLGGDSRTMDDFRHLISRFNQAVANYAAPLNFGGMNGFFSMIQRRHMHEFGTKREQLGRIAVAQRYNALRNPQSLFRKELTLDDYLNARMIADPLRLYDCPMPASGADAILVAPLDRARPGKGVRILSGFQKHNHLPGEITPLSGGWAAFRERLFSEAGVSHDELDLVQLYDDYPIMVSIQMEDLGFCGKGEVGAFLDRHTLTFDGSFPLNTGGGQLSCAATAGGGGLIGVLETVCQLCGEAGERQVEDARTGLVSGFGMVSYGHGLSASALILQKAGK</sequence>
<reference evidence="2" key="1">
    <citation type="submission" date="2020-11" db="EMBL/GenBank/DDBJ databases">
        <title>Bacterial whole genome sequence for Caenimonas sp. DR4.4.</title>
        <authorList>
            <person name="Le V."/>
            <person name="Ko S.-R."/>
            <person name="Ahn C.-Y."/>
            <person name="Oh H.-M."/>
        </authorList>
    </citation>
    <scope>NUCLEOTIDE SEQUENCE</scope>
    <source>
        <strain evidence="2">DR4.4</strain>
    </source>
</reference>
<comment type="caution">
    <text evidence="2">The sequence shown here is derived from an EMBL/GenBank/DDBJ whole genome shotgun (WGS) entry which is preliminary data.</text>
</comment>
<dbReference type="InterPro" id="IPR016039">
    <property type="entry name" value="Thiolase-like"/>
</dbReference>
<accession>A0A931H3M6</accession>
<protein>
    <submittedName>
        <fullName evidence="2">Thiolase family protein</fullName>
    </submittedName>
</protein>
<dbReference type="PIRSF" id="PIRSF000429">
    <property type="entry name" value="Ac-CoA_Ac_transf"/>
    <property type="match status" value="1"/>
</dbReference>
<dbReference type="CDD" id="cd00829">
    <property type="entry name" value="SCP-x_thiolase"/>
    <property type="match status" value="1"/>
</dbReference>
<dbReference type="RefSeq" id="WP_196985866.1">
    <property type="nucleotide sequence ID" value="NZ_JADWYS010000001.1"/>
</dbReference>
<feature type="domain" description="Thiolase C-terminal" evidence="1">
    <location>
        <begin position="258"/>
        <end position="367"/>
    </location>
</feature>
<dbReference type="PANTHER" id="PTHR42870:SF1">
    <property type="entry name" value="NON-SPECIFIC LIPID-TRANSFER PROTEIN-LIKE 2"/>
    <property type="match status" value="1"/>
</dbReference>
<proteinExistence type="predicted"/>
<evidence type="ECO:0000259" key="1">
    <source>
        <dbReference type="Pfam" id="PF22691"/>
    </source>
</evidence>
<organism evidence="2 3">
    <name type="scientific">Caenimonas aquaedulcis</name>
    <dbReference type="NCBI Taxonomy" id="2793270"/>
    <lineage>
        <taxon>Bacteria</taxon>
        <taxon>Pseudomonadati</taxon>
        <taxon>Pseudomonadota</taxon>
        <taxon>Betaproteobacteria</taxon>
        <taxon>Burkholderiales</taxon>
        <taxon>Comamonadaceae</taxon>
        <taxon>Caenimonas</taxon>
    </lineage>
</organism>
<dbReference type="Proteomes" id="UP000651050">
    <property type="component" value="Unassembled WGS sequence"/>
</dbReference>